<protein>
    <recommendedName>
        <fullName evidence="3">Bacteriocin UviB</fullName>
    </recommendedName>
</protein>
<evidence type="ECO:0000256" key="1">
    <source>
        <dbReference type="SAM" id="Phobius"/>
    </source>
</evidence>
<feature type="transmembrane region" description="Helical" evidence="1">
    <location>
        <begin position="6"/>
        <end position="28"/>
    </location>
</feature>
<dbReference type="EMBL" id="VSSQ01005508">
    <property type="protein sequence ID" value="MPM29425.1"/>
    <property type="molecule type" value="Genomic_DNA"/>
</dbReference>
<keyword evidence="1" id="KW-0812">Transmembrane</keyword>
<dbReference type="AlphaFoldDB" id="A0A644YLF7"/>
<dbReference type="Pfam" id="PF10960">
    <property type="entry name" value="Holin_BhlA"/>
    <property type="match status" value="1"/>
</dbReference>
<evidence type="ECO:0008006" key="3">
    <source>
        <dbReference type="Google" id="ProtNLM"/>
    </source>
</evidence>
<organism evidence="2">
    <name type="scientific">bioreactor metagenome</name>
    <dbReference type="NCBI Taxonomy" id="1076179"/>
    <lineage>
        <taxon>unclassified sequences</taxon>
        <taxon>metagenomes</taxon>
        <taxon>ecological metagenomes</taxon>
    </lineage>
</organism>
<keyword evidence="1" id="KW-1133">Transmembrane helix</keyword>
<evidence type="ECO:0000313" key="2">
    <source>
        <dbReference type="EMBL" id="MPM29425.1"/>
    </source>
</evidence>
<comment type="caution">
    <text evidence="2">The sequence shown here is derived from an EMBL/GenBank/DDBJ whole genome shotgun (WGS) entry which is preliminary data.</text>
</comment>
<proteinExistence type="predicted"/>
<accession>A0A644YLF7</accession>
<reference evidence="2" key="1">
    <citation type="submission" date="2019-08" db="EMBL/GenBank/DDBJ databases">
        <authorList>
            <person name="Kucharzyk K."/>
            <person name="Murdoch R.W."/>
            <person name="Higgins S."/>
            <person name="Loffler F."/>
        </authorList>
    </citation>
    <scope>NUCLEOTIDE SEQUENCE</scope>
</reference>
<keyword evidence="1" id="KW-0472">Membrane</keyword>
<name>A0A644YLF7_9ZZZZ</name>
<gene>
    <name evidence="2" type="ORF">SDC9_75965</name>
</gene>
<sequence>MDMNEMLTMIFSEYGLIGAVFTFLLWYVMAENSKRELRYQNTIEKNQDVILTQAKSFEVVKDMKEDIEVLKDVILSK</sequence>
<dbReference type="InterPro" id="IPR024405">
    <property type="entry name" value="Phage_BhlA/UviB"/>
</dbReference>